<dbReference type="AlphaFoldDB" id="A0A6L9S775"/>
<dbReference type="Gene3D" id="3.40.190.10">
    <property type="entry name" value="Periplasmic binding protein-like II"/>
    <property type="match status" value="2"/>
</dbReference>
<dbReference type="PROSITE" id="PS51257">
    <property type="entry name" value="PROKAR_LIPOPROTEIN"/>
    <property type="match status" value="1"/>
</dbReference>
<evidence type="ECO:0000259" key="5">
    <source>
        <dbReference type="Pfam" id="PF09084"/>
    </source>
</evidence>
<evidence type="ECO:0000313" key="6">
    <source>
        <dbReference type="EMBL" id="NEE01325.1"/>
    </source>
</evidence>
<dbReference type="GO" id="GO:0042597">
    <property type="term" value="C:periplasmic space"/>
    <property type="evidence" value="ECO:0007669"/>
    <property type="project" value="UniProtKB-SubCell"/>
</dbReference>
<dbReference type="InterPro" id="IPR015168">
    <property type="entry name" value="SsuA/THI5"/>
</dbReference>
<proteinExistence type="inferred from homology"/>
<comment type="caution">
    <text evidence="6">The sequence shown here is derived from an EMBL/GenBank/DDBJ whole genome shotgun (WGS) entry which is preliminary data.</text>
</comment>
<name>A0A6L9S775_9ACTN</name>
<dbReference type="Proteomes" id="UP000475214">
    <property type="component" value="Unassembled WGS sequence"/>
</dbReference>
<dbReference type="Pfam" id="PF09084">
    <property type="entry name" value="NMT1"/>
    <property type="match status" value="1"/>
</dbReference>
<evidence type="ECO:0000256" key="2">
    <source>
        <dbReference type="ARBA" id="ARBA00010742"/>
    </source>
</evidence>
<sequence length="329" mass="33882">MRREAITAGITVAALSMAACSAAEGGGDDGEASPDGLTPVTMGVVVTTSTVPIYVAQSEGIFADHGLEVELESVQNFAAAAPSLLNGQINFATAATAPVVKAIDQGMPLLAVAGTSATVEDPRAEGNQLVVRTDSGITDIVDMAGHTIGTNAVGSGPHAAMLASYLRAGGDPDAVEWVVMPMNEQVAALESGELDAAVLAEPFTGMALSDGHEAIFSAYREPGYEIMEPDEPYVVLLSSESYLAENAEVAGRVRDAIIEANQVAAEDPDLVIELLVSEAGMDPDVAEQIALPGFNGVLTGNEMQAIGDAMYEAGMIEQPFDGSASIWEP</sequence>
<protein>
    <submittedName>
        <fullName evidence="6">ABC transporter substrate-binding protein</fullName>
    </submittedName>
</protein>
<evidence type="ECO:0000256" key="3">
    <source>
        <dbReference type="ARBA" id="ARBA00022729"/>
    </source>
</evidence>
<dbReference type="RefSeq" id="WP_163738735.1">
    <property type="nucleotide sequence ID" value="NZ_JAAGOA010000009.1"/>
</dbReference>
<accession>A0A6L9S775</accession>
<gene>
    <name evidence="6" type="ORF">G1H10_14210</name>
</gene>
<feature type="domain" description="SsuA/THI5-like" evidence="5">
    <location>
        <begin position="49"/>
        <end position="269"/>
    </location>
</feature>
<comment type="similarity">
    <text evidence="2">Belongs to the bacterial solute-binding protein SsuA/TauA family.</text>
</comment>
<reference evidence="6 7" key="1">
    <citation type="submission" date="2020-02" db="EMBL/GenBank/DDBJ databases">
        <authorList>
            <person name="Li X.-J."/>
            <person name="Han X.-M."/>
        </authorList>
    </citation>
    <scope>NUCLEOTIDE SEQUENCE [LARGE SCALE GENOMIC DNA]</scope>
    <source>
        <strain evidence="6 7">CCTCC AB 2017055</strain>
    </source>
</reference>
<dbReference type="EMBL" id="JAAGOA010000009">
    <property type="protein sequence ID" value="NEE01325.1"/>
    <property type="molecule type" value="Genomic_DNA"/>
</dbReference>
<dbReference type="PANTHER" id="PTHR30024:SF47">
    <property type="entry name" value="TAURINE-BINDING PERIPLASMIC PROTEIN"/>
    <property type="match status" value="1"/>
</dbReference>
<feature type="signal peptide" evidence="4">
    <location>
        <begin position="1"/>
        <end position="22"/>
    </location>
</feature>
<organism evidence="6 7">
    <name type="scientific">Phytoactinopolyspora halotolerans</name>
    <dbReference type="NCBI Taxonomy" id="1981512"/>
    <lineage>
        <taxon>Bacteria</taxon>
        <taxon>Bacillati</taxon>
        <taxon>Actinomycetota</taxon>
        <taxon>Actinomycetes</taxon>
        <taxon>Jiangellales</taxon>
        <taxon>Jiangellaceae</taxon>
        <taxon>Phytoactinopolyspora</taxon>
    </lineage>
</organism>
<comment type="subcellular location">
    <subcellularLocation>
        <location evidence="1">Periplasm</location>
    </subcellularLocation>
</comment>
<evidence type="ECO:0000256" key="1">
    <source>
        <dbReference type="ARBA" id="ARBA00004418"/>
    </source>
</evidence>
<feature type="chain" id="PRO_5039290681" evidence="4">
    <location>
        <begin position="23"/>
        <end position="329"/>
    </location>
</feature>
<keyword evidence="7" id="KW-1185">Reference proteome</keyword>
<dbReference type="SUPFAM" id="SSF53850">
    <property type="entry name" value="Periplasmic binding protein-like II"/>
    <property type="match status" value="1"/>
</dbReference>
<evidence type="ECO:0000256" key="4">
    <source>
        <dbReference type="SAM" id="SignalP"/>
    </source>
</evidence>
<evidence type="ECO:0000313" key="7">
    <source>
        <dbReference type="Proteomes" id="UP000475214"/>
    </source>
</evidence>
<dbReference type="PANTHER" id="PTHR30024">
    <property type="entry name" value="ALIPHATIC SULFONATES-BINDING PROTEIN-RELATED"/>
    <property type="match status" value="1"/>
</dbReference>
<keyword evidence="3 4" id="KW-0732">Signal</keyword>